<dbReference type="Proteomes" id="UP000030693">
    <property type="component" value="Unassembled WGS sequence"/>
</dbReference>
<evidence type="ECO:0000313" key="3">
    <source>
        <dbReference type="EMBL" id="KCV70980.1"/>
    </source>
</evidence>
<protein>
    <submittedName>
        <fullName evidence="3">Uncharacterized protein</fullName>
    </submittedName>
</protein>
<reference evidence="3" key="1">
    <citation type="submission" date="2013-04" db="EMBL/GenBank/DDBJ databases">
        <title>The Genome Sequence of Fonticula alba ATCC 38817.</title>
        <authorList>
            <consortium name="The Broad Institute Genomics Platform"/>
            <person name="Russ C."/>
            <person name="Cuomo C."/>
            <person name="Burger G."/>
            <person name="Gray M.W."/>
            <person name="Holland P.W.H."/>
            <person name="King N."/>
            <person name="Lang F.B.F."/>
            <person name="Roger A.J."/>
            <person name="Ruiz-Trillo I."/>
            <person name="Brown M."/>
            <person name="Walker B."/>
            <person name="Young S."/>
            <person name="Zeng Q."/>
            <person name="Gargeya S."/>
            <person name="Fitzgerald M."/>
            <person name="Haas B."/>
            <person name="Abouelleil A."/>
            <person name="Allen A.W."/>
            <person name="Alvarado L."/>
            <person name="Arachchi H.M."/>
            <person name="Berlin A.M."/>
            <person name="Chapman S.B."/>
            <person name="Gainer-Dewar J."/>
            <person name="Goldberg J."/>
            <person name="Griggs A."/>
            <person name="Gujja S."/>
            <person name="Hansen M."/>
            <person name="Howarth C."/>
            <person name="Imamovic A."/>
            <person name="Ireland A."/>
            <person name="Larimer J."/>
            <person name="McCowan C."/>
            <person name="Murphy C."/>
            <person name="Pearson M."/>
            <person name="Poon T.W."/>
            <person name="Priest M."/>
            <person name="Roberts A."/>
            <person name="Saif S."/>
            <person name="Shea T."/>
            <person name="Sisk P."/>
            <person name="Sykes S."/>
            <person name="Wortman J."/>
            <person name="Nusbaum C."/>
            <person name="Birren B."/>
        </authorList>
    </citation>
    <scope>NUCLEOTIDE SEQUENCE [LARGE SCALE GENOMIC DNA]</scope>
    <source>
        <strain evidence="3">ATCC 38817</strain>
    </source>
</reference>
<dbReference type="EMBL" id="KB932203">
    <property type="protein sequence ID" value="KCV70980.1"/>
    <property type="molecule type" value="Genomic_DNA"/>
</dbReference>
<name>A0A058Z9S5_FONAL</name>
<proteinExistence type="predicted"/>
<dbReference type="AlphaFoldDB" id="A0A058Z9S5"/>
<dbReference type="Pfam" id="PF09756">
    <property type="entry name" value="DDRGK"/>
    <property type="match status" value="1"/>
</dbReference>
<accession>A0A058Z9S5</accession>
<dbReference type="STRING" id="691883.A0A058Z9S5"/>
<feature type="transmembrane region" description="Helical" evidence="2">
    <location>
        <begin position="17"/>
        <end position="35"/>
    </location>
</feature>
<evidence type="ECO:0000256" key="1">
    <source>
        <dbReference type="SAM" id="MobiDB-lite"/>
    </source>
</evidence>
<dbReference type="RefSeq" id="XP_009494103.1">
    <property type="nucleotide sequence ID" value="XM_009495828.1"/>
</dbReference>
<dbReference type="InterPro" id="IPR019153">
    <property type="entry name" value="DDRGK_dom-contain"/>
</dbReference>
<organism evidence="3">
    <name type="scientific">Fonticula alba</name>
    <name type="common">Slime mold</name>
    <dbReference type="NCBI Taxonomy" id="691883"/>
    <lineage>
        <taxon>Eukaryota</taxon>
        <taxon>Rotosphaerida</taxon>
        <taxon>Fonticulaceae</taxon>
        <taxon>Fonticula</taxon>
    </lineage>
</organism>
<dbReference type="Gene3D" id="1.10.10.10">
    <property type="entry name" value="Winged helix-like DNA-binding domain superfamily/Winged helix DNA-binding domain"/>
    <property type="match status" value="1"/>
</dbReference>
<keyword evidence="4" id="KW-1185">Reference proteome</keyword>
<keyword evidence="2" id="KW-0812">Transmembrane</keyword>
<evidence type="ECO:0000313" key="4">
    <source>
        <dbReference type="Proteomes" id="UP000030693"/>
    </source>
</evidence>
<dbReference type="OrthoDB" id="2285710at2759"/>
<keyword evidence="2" id="KW-0472">Membrane</keyword>
<dbReference type="GeneID" id="20526652"/>
<feature type="compositionally biased region" description="Acidic residues" evidence="1">
    <location>
        <begin position="155"/>
        <end position="165"/>
    </location>
</feature>
<dbReference type="InterPro" id="IPR036388">
    <property type="entry name" value="WH-like_DNA-bd_sf"/>
</dbReference>
<keyword evidence="2" id="KW-1133">Transmembrane helix</keyword>
<sequence>MIGPTLSGLVGHPISPGTWGALLLSALFFGHYFWLRKTDHPLMRAARARHLASARAPGRGQTLRTMSRQQRRHLDRQRQELLALGLVSADASYEQLLSASTRLTSQRDAAMAARARGAPPAQAVAPGGLAGPDRAAGPLGAFDPAEDVVLLSDEDDEDGLGDEVTDGGVLESGDRDVRADAARRRAREERARRRARFQDSVYDASVVIAATGQDSIAVADRARYLAHIRRLVAQGQGVILVEAAAAQLGLGTPVLVDFLTELARSAELPGIFDNRGRFIHLPPELLGAVRDSMAAQGRVSIQALRQGISQAVAHAAVPLSQAPESPGAGTPDSASLQASLLHVLRNQPAPS</sequence>
<gene>
    <name evidence="3" type="ORF">H696_01927</name>
</gene>
<feature type="region of interest" description="Disordered" evidence="1">
    <location>
        <begin position="155"/>
        <end position="176"/>
    </location>
</feature>
<evidence type="ECO:0000256" key="2">
    <source>
        <dbReference type="SAM" id="Phobius"/>
    </source>
</evidence>